<evidence type="ECO:0000259" key="13">
    <source>
        <dbReference type="PROSITE" id="PS50203"/>
    </source>
</evidence>
<protein>
    <recommendedName>
        <fullName evidence="13">Calpain catalytic domain-containing protein</fullName>
    </recommendedName>
</protein>
<evidence type="ECO:0000256" key="4">
    <source>
        <dbReference type="ARBA" id="ARBA00022723"/>
    </source>
</evidence>
<dbReference type="EMBL" id="LGRX02035094">
    <property type="protein sequence ID" value="KAK3236306.1"/>
    <property type="molecule type" value="Genomic_DNA"/>
</dbReference>
<keyword evidence="5" id="KW-0677">Repeat</keyword>
<keyword evidence="3" id="KW-0645">Protease</keyword>
<evidence type="ECO:0000256" key="3">
    <source>
        <dbReference type="ARBA" id="ARBA00022670"/>
    </source>
</evidence>
<keyword evidence="9" id="KW-0862">Zinc</keyword>
<evidence type="ECO:0000256" key="6">
    <source>
        <dbReference type="ARBA" id="ARBA00022771"/>
    </source>
</evidence>
<feature type="non-terminal residue" evidence="14">
    <location>
        <position position="1"/>
    </location>
</feature>
<dbReference type="SUPFAM" id="SSF54001">
    <property type="entry name" value="Cysteine proteinases"/>
    <property type="match status" value="1"/>
</dbReference>
<keyword evidence="7" id="KW-0378">Hydrolase</keyword>
<dbReference type="FunFam" id="3.90.70.10:FF:000010">
    <property type="entry name" value="Calpain 15"/>
    <property type="match status" value="1"/>
</dbReference>
<feature type="region of interest" description="Disordered" evidence="12">
    <location>
        <begin position="313"/>
        <end position="358"/>
    </location>
</feature>
<feature type="compositionally biased region" description="Low complexity" evidence="12">
    <location>
        <begin position="204"/>
        <end position="219"/>
    </location>
</feature>
<sequence>KNATWKRLEMTHKKDGDTRREVQFWSSGDPVPDAEFFKVLECFDSKDSVLAAGTDGSDDSESIDGLVKGHAYSLITVKEVEGFRLLCLRNPWGSFEWKGDWSDESPLWEKHSKVKKECKPRLDGNDGRFWMEWSDFTRYFSSVDICRALGETTSPLTCMRRWAGIVGPLLMVLHGAPWPLPRLARGGGEDWSIWDAASTGAATASGRPALGRVRPTCPRTRTRSKGEAALRDGGASGAFKCAGRERADFETGLTLHFTILDPMDRRRMCNIGPCVIGLASSAPGRALGGAGNEACPTAEHMRRLRSGMWQEENVNVHSSSSSRSLEASPRPDDEAVPMNPKSASMPASTPPPVQRMPPLPVQRMPPLPGGWEECSAVHIDTGSMVPYFHHPESGQSEWCECGNPHARCAVHADGPSHDVEGGEPSEDARRLREELEEVRLELKEKDDMIKKLKQKMMKRANAGGNASKQPPPKPMEARPPQHEEPPPSNLDEPPQHEGPLPSKTDEARTPQPEGPPPPKLDEARLSEHEEPPPSKPEEARHSHD</sequence>
<evidence type="ECO:0000256" key="9">
    <source>
        <dbReference type="ARBA" id="ARBA00022833"/>
    </source>
</evidence>
<keyword evidence="8" id="KW-0788">Thiol protease</keyword>
<reference evidence="14 15" key="1">
    <citation type="journal article" date="2015" name="Genome Biol. Evol.">
        <title>Comparative Genomics of a Bacterivorous Green Alga Reveals Evolutionary Causalities and Consequences of Phago-Mixotrophic Mode of Nutrition.</title>
        <authorList>
            <person name="Burns J.A."/>
            <person name="Paasch A."/>
            <person name="Narechania A."/>
            <person name="Kim E."/>
        </authorList>
    </citation>
    <scope>NUCLEOTIDE SEQUENCE [LARGE SCALE GENOMIC DNA]</scope>
    <source>
        <strain evidence="14 15">PLY_AMNH</strain>
    </source>
</reference>
<feature type="active site" evidence="10">
    <location>
        <position position="70"/>
    </location>
</feature>
<dbReference type="GO" id="GO:0004198">
    <property type="term" value="F:calcium-dependent cysteine-type endopeptidase activity"/>
    <property type="evidence" value="ECO:0007669"/>
    <property type="project" value="InterPro"/>
</dbReference>
<evidence type="ECO:0000256" key="5">
    <source>
        <dbReference type="ARBA" id="ARBA00022737"/>
    </source>
</evidence>
<dbReference type="AlphaFoldDB" id="A0AAE0BGM9"/>
<dbReference type="InterPro" id="IPR022684">
    <property type="entry name" value="Calpain_cysteine_protease"/>
</dbReference>
<evidence type="ECO:0000313" key="14">
    <source>
        <dbReference type="EMBL" id="KAK3236306.1"/>
    </source>
</evidence>
<evidence type="ECO:0000256" key="11">
    <source>
        <dbReference type="PROSITE-ProRule" id="PRU00239"/>
    </source>
</evidence>
<comment type="caution">
    <text evidence="11">Lacks conserved residue(s) required for the propagation of feature annotation.</text>
</comment>
<feature type="region of interest" description="Disordered" evidence="12">
    <location>
        <begin position="446"/>
        <end position="544"/>
    </location>
</feature>
<evidence type="ECO:0000256" key="10">
    <source>
        <dbReference type="PIRSR" id="PIRSR622684-1"/>
    </source>
</evidence>
<dbReference type="InterPro" id="IPR038765">
    <property type="entry name" value="Papain-like_cys_pep_sf"/>
</dbReference>
<evidence type="ECO:0000256" key="1">
    <source>
        <dbReference type="ARBA" id="ARBA00007623"/>
    </source>
</evidence>
<dbReference type="Proteomes" id="UP001190700">
    <property type="component" value="Unassembled WGS sequence"/>
</dbReference>
<dbReference type="PROSITE" id="PS50203">
    <property type="entry name" value="CALPAIN_CAT"/>
    <property type="match status" value="1"/>
</dbReference>
<feature type="compositionally biased region" description="Pro residues" evidence="12">
    <location>
        <begin position="348"/>
        <end position="358"/>
    </location>
</feature>
<feature type="region of interest" description="Disordered" evidence="12">
    <location>
        <begin position="204"/>
        <end position="234"/>
    </location>
</feature>
<dbReference type="Gene3D" id="3.90.70.10">
    <property type="entry name" value="Cysteine proteinases"/>
    <property type="match status" value="1"/>
</dbReference>
<keyword evidence="6" id="KW-0863">Zinc-finger</keyword>
<comment type="caution">
    <text evidence="14">The sequence shown here is derived from an EMBL/GenBank/DDBJ whole genome shotgun (WGS) entry which is preliminary data.</text>
</comment>
<evidence type="ECO:0000256" key="12">
    <source>
        <dbReference type="SAM" id="MobiDB-lite"/>
    </source>
</evidence>
<evidence type="ECO:0000256" key="2">
    <source>
        <dbReference type="ARBA" id="ARBA00022553"/>
    </source>
</evidence>
<evidence type="ECO:0000313" key="15">
    <source>
        <dbReference type="Proteomes" id="UP001190700"/>
    </source>
</evidence>
<evidence type="ECO:0000256" key="8">
    <source>
        <dbReference type="ARBA" id="ARBA00022807"/>
    </source>
</evidence>
<comment type="similarity">
    <text evidence="1">Belongs to the peptidase C2 family.</text>
</comment>
<organism evidence="14 15">
    <name type="scientific">Cymbomonas tetramitiformis</name>
    <dbReference type="NCBI Taxonomy" id="36881"/>
    <lineage>
        <taxon>Eukaryota</taxon>
        <taxon>Viridiplantae</taxon>
        <taxon>Chlorophyta</taxon>
        <taxon>Pyramimonadophyceae</taxon>
        <taxon>Pyramimonadales</taxon>
        <taxon>Pyramimonadaceae</taxon>
        <taxon>Cymbomonas</taxon>
    </lineage>
</organism>
<dbReference type="GO" id="GO:0006508">
    <property type="term" value="P:proteolysis"/>
    <property type="evidence" value="ECO:0007669"/>
    <property type="project" value="UniProtKB-KW"/>
</dbReference>
<proteinExistence type="inferred from homology"/>
<keyword evidence="4" id="KW-0479">Metal-binding</keyword>
<dbReference type="Pfam" id="PF00648">
    <property type="entry name" value="Peptidase_C2"/>
    <property type="match status" value="1"/>
</dbReference>
<feature type="compositionally biased region" description="Basic and acidic residues" evidence="12">
    <location>
        <begin position="519"/>
        <end position="544"/>
    </location>
</feature>
<name>A0AAE0BGM9_9CHLO</name>
<evidence type="ECO:0000256" key="7">
    <source>
        <dbReference type="ARBA" id="ARBA00022801"/>
    </source>
</evidence>
<feature type="compositionally biased region" description="Basic and acidic residues" evidence="12">
    <location>
        <begin position="475"/>
        <end position="485"/>
    </location>
</feature>
<gene>
    <name evidence="14" type="ORF">CYMTET_53543</name>
</gene>
<keyword evidence="15" id="KW-1185">Reference proteome</keyword>
<dbReference type="PANTHER" id="PTHR10183">
    <property type="entry name" value="CALPAIN"/>
    <property type="match status" value="1"/>
</dbReference>
<dbReference type="GO" id="GO:0008270">
    <property type="term" value="F:zinc ion binding"/>
    <property type="evidence" value="ECO:0007669"/>
    <property type="project" value="UniProtKB-KW"/>
</dbReference>
<dbReference type="PANTHER" id="PTHR10183:SF379">
    <property type="entry name" value="CALPAIN-5"/>
    <property type="match status" value="1"/>
</dbReference>
<accession>A0AAE0BGM9</accession>
<feature type="active site" evidence="10">
    <location>
        <position position="90"/>
    </location>
</feature>
<feature type="domain" description="Calpain catalytic" evidence="13">
    <location>
        <begin position="65"/>
        <end position="149"/>
    </location>
</feature>
<keyword evidence="2" id="KW-0597">Phosphoprotein</keyword>
<dbReference type="InterPro" id="IPR001300">
    <property type="entry name" value="Peptidase_C2_calpain_cat"/>
</dbReference>
<dbReference type="SMART" id="SM00230">
    <property type="entry name" value="CysPc"/>
    <property type="match status" value="1"/>
</dbReference>